<evidence type="ECO:0000256" key="4">
    <source>
        <dbReference type="ARBA" id="ARBA00022801"/>
    </source>
</evidence>
<sequence>MLIYIFPVISFLFVTSECSYLSSDIIVRIRDGYLRGDMMTSEKGDFFFAFRGIPYAEPPIGKLRFKPPVPNKPWKGVRNATTDRPSCPQLDYFTGGQKFIGSEDCLYLNVYTPQFPENNETKYDVLFHIHGGGFTFGNGGSSSFGPRRFPLKNIILVSITYRVSSLGFLSTKDSFSPGNYGLLDQLEGLRWVRNNIRYFGGDPSRVTLLGQSAGSASVLYHVLSPLTEGLFHRAIALSGSPLIPYALQKDPLYWTTKLAHYVDCPIKDSEILVECLRKKSAEEIIINSSEFEGINLVYAFAPTVDNYFITDIPLNILKNGTFKKNIPILMGVTEGEAFCWSSNKNSSEKFTDDEILQNLKVIVDVRPNVNEILKEIKAEYFAQTPSRDNDIVQKILRTAMTEGKYHIPVYYTAKLMMEYGIRLYLYRYDYLAPWFKPPEHSGVCHTDELYLLFDGSRRMVHFDAASEKFKEYYQRLIINFIKTGDPTPIKNFTLEWPPCEREDLYLYHIYETPFVENYKYLDNELYNFWKKIIEELNANTKNSSKNECCNSFENNKYFFTL</sequence>
<keyword evidence="4 6" id="KW-0378">Hydrolase</keyword>
<dbReference type="InterPro" id="IPR002018">
    <property type="entry name" value="CarbesteraseB"/>
</dbReference>
<dbReference type="PROSITE" id="PS00941">
    <property type="entry name" value="CARBOXYLESTERASE_B_2"/>
    <property type="match status" value="1"/>
</dbReference>
<keyword evidence="2" id="KW-0719">Serine esterase</keyword>
<reference evidence="8" key="1">
    <citation type="journal article" date="2018" name="Toxicon">
        <title>Venom-gland transcriptomics and venom proteomics of the giant Florida blue centipede, Scolopendra viridis.</title>
        <authorList>
            <person name="Ward M.J."/>
            <person name="Rokyta D.R."/>
        </authorList>
    </citation>
    <scope>NUCLEOTIDE SEQUENCE</scope>
    <source>
        <tissue evidence="8">Venom gland</tissue>
    </source>
</reference>
<dbReference type="InterPro" id="IPR029058">
    <property type="entry name" value="AB_hydrolase_fold"/>
</dbReference>
<dbReference type="Pfam" id="PF00135">
    <property type="entry name" value="COesterase"/>
    <property type="match status" value="1"/>
</dbReference>
<evidence type="ECO:0000256" key="5">
    <source>
        <dbReference type="ARBA" id="ARBA00023180"/>
    </source>
</evidence>
<evidence type="ECO:0000313" key="8">
    <source>
        <dbReference type="EMBL" id="MIC88927.1"/>
    </source>
</evidence>
<dbReference type="AlphaFoldDB" id="A0A4D5R9W9"/>
<feature type="chain" id="PRO_5019881749" description="Carboxylic ester hydrolase" evidence="6">
    <location>
        <begin position="19"/>
        <end position="561"/>
    </location>
</feature>
<keyword evidence="5" id="KW-0325">Glycoprotein</keyword>
<proteinExistence type="inferred from homology"/>
<comment type="similarity">
    <text evidence="1 6">Belongs to the type-B carboxylesterase/lipase family.</text>
</comment>
<feature type="signal peptide" evidence="6">
    <location>
        <begin position="1"/>
        <end position="18"/>
    </location>
</feature>
<protein>
    <recommendedName>
        <fullName evidence="6">Carboxylic ester hydrolase</fullName>
        <ecNumber evidence="6">3.1.1.-</ecNumber>
    </recommendedName>
</protein>
<dbReference type="Gene3D" id="3.40.50.1820">
    <property type="entry name" value="alpha/beta hydrolase"/>
    <property type="match status" value="1"/>
</dbReference>
<evidence type="ECO:0000259" key="7">
    <source>
        <dbReference type="Pfam" id="PF00135"/>
    </source>
</evidence>
<dbReference type="EC" id="3.1.1.-" evidence="6"/>
<dbReference type="SUPFAM" id="SSF53474">
    <property type="entry name" value="alpha/beta-Hydrolases"/>
    <property type="match status" value="1"/>
</dbReference>
<accession>A0A4D5R9W9</accession>
<dbReference type="PANTHER" id="PTHR43903">
    <property type="entry name" value="NEUROLIGIN"/>
    <property type="match status" value="1"/>
</dbReference>
<evidence type="ECO:0000256" key="1">
    <source>
        <dbReference type="ARBA" id="ARBA00005964"/>
    </source>
</evidence>
<dbReference type="GO" id="GO:0052689">
    <property type="term" value="F:carboxylic ester hydrolase activity"/>
    <property type="evidence" value="ECO:0007669"/>
    <property type="project" value="UniProtKB-KW"/>
</dbReference>
<evidence type="ECO:0000256" key="6">
    <source>
        <dbReference type="RuleBase" id="RU361235"/>
    </source>
</evidence>
<feature type="domain" description="Carboxylesterase type B" evidence="7">
    <location>
        <begin position="24"/>
        <end position="529"/>
    </location>
</feature>
<dbReference type="InterPro" id="IPR051093">
    <property type="entry name" value="Neuroligin/BSAL"/>
</dbReference>
<dbReference type="PROSITE" id="PS00122">
    <property type="entry name" value="CARBOXYLESTERASE_B_1"/>
    <property type="match status" value="1"/>
</dbReference>
<evidence type="ECO:0000256" key="2">
    <source>
        <dbReference type="ARBA" id="ARBA00022487"/>
    </source>
</evidence>
<dbReference type="InterPro" id="IPR019819">
    <property type="entry name" value="Carboxylesterase_B_CS"/>
</dbReference>
<name>A0A4D5R9W9_SCOVI</name>
<dbReference type="EMBL" id="GGNE01000386">
    <property type="protein sequence ID" value="MIC88927.1"/>
    <property type="molecule type" value="Transcribed_RNA"/>
</dbReference>
<keyword evidence="3 6" id="KW-0732">Signal</keyword>
<dbReference type="InterPro" id="IPR019826">
    <property type="entry name" value="Carboxylesterase_B_AS"/>
</dbReference>
<organism evidence="8">
    <name type="scientific">Scolopendra viridis</name>
    <name type="common">Giant centipede</name>
    <dbReference type="NCBI Taxonomy" id="118503"/>
    <lineage>
        <taxon>Eukaryota</taxon>
        <taxon>Metazoa</taxon>
        <taxon>Ecdysozoa</taxon>
        <taxon>Arthropoda</taxon>
        <taxon>Myriapoda</taxon>
        <taxon>Chilopoda</taxon>
        <taxon>Pleurostigmophora</taxon>
        <taxon>Scolopendromorpha</taxon>
        <taxon>Scolopendridae</taxon>
        <taxon>Scolopendra</taxon>
    </lineage>
</organism>
<evidence type="ECO:0000256" key="3">
    <source>
        <dbReference type="ARBA" id="ARBA00022729"/>
    </source>
</evidence>